<dbReference type="AlphaFoldDB" id="A0A3N1Y6H6"/>
<dbReference type="Proteomes" id="UP000276634">
    <property type="component" value="Unassembled WGS sequence"/>
</dbReference>
<dbReference type="NCBIfam" id="NF047835">
    <property type="entry name" value="UbiqAccUbiK"/>
    <property type="match status" value="1"/>
</dbReference>
<evidence type="ECO:0000256" key="2">
    <source>
        <dbReference type="SAM" id="MobiDB-lite"/>
    </source>
</evidence>
<proteinExistence type="inferred from homology"/>
<dbReference type="Pfam" id="PF04380">
    <property type="entry name" value="BMFP"/>
    <property type="match status" value="1"/>
</dbReference>
<dbReference type="RefSeq" id="WP_123399559.1">
    <property type="nucleotide sequence ID" value="NZ_RJVI01000001.1"/>
</dbReference>
<dbReference type="HAMAP" id="MF_02216">
    <property type="entry name" value="UbiK"/>
    <property type="match status" value="1"/>
</dbReference>
<dbReference type="PANTHER" id="PTHR38040">
    <property type="entry name" value="UBIQUINONE BIOSYNTHESIS ACCESSORY FACTOR UBIK"/>
    <property type="match status" value="1"/>
</dbReference>
<comment type="subcellular location">
    <subcellularLocation>
        <location evidence="1">Cytoplasm</location>
    </subcellularLocation>
</comment>
<evidence type="ECO:0000256" key="1">
    <source>
        <dbReference type="HAMAP-Rule" id="MF_02216"/>
    </source>
</evidence>
<comment type="similarity">
    <text evidence="1">Belongs to the UbiK family.</text>
</comment>
<accession>A0A3N1Y6H6</accession>
<dbReference type="InterPro" id="IPR007475">
    <property type="entry name" value="UbiK"/>
</dbReference>
<comment type="caution">
    <text evidence="3">The sequence shown here is derived from an EMBL/GenBank/DDBJ whole genome shotgun (WGS) entry which is preliminary data.</text>
</comment>
<keyword evidence="1" id="KW-0963">Cytoplasm</keyword>
<keyword evidence="4" id="KW-1185">Reference proteome</keyword>
<organism evidence="3 4">
    <name type="scientific">Inmirania thermothiophila</name>
    <dbReference type="NCBI Taxonomy" id="1750597"/>
    <lineage>
        <taxon>Bacteria</taxon>
        <taxon>Pseudomonadati</taxon>
        <taxon>Pseudomonadota</taxon>
        <taxon>Gammaproteobacteria</taxon>
        <taxon>Chromatiales</taxon>
        <taxon>Ectothiorhodospiraceae</taxon>
        <taxon>Inmirania</taxon>
    </lineage>
</organism>
<comment type="function">
    <text evidence="1">Required for efficient ubiquinone (coenzyme Q) biosynthesis. UbiK is probably an accessory factor of Ubi enzymes and facilitates ubiquinone biosynthesis by acting as an assembly factor, a targeting factor, or both.</text>
</comment>
<dbReference type="OrthoDB" id="5297354at2"/>
<sequence length="99" mass="11144">MISQKTIDELAKGLAAMVPPGMRELQQDMERNFRAVLQAFFARMDLVTREEFDVQAELLARTRTMVERLERRVAALEAHAGITPPAEPPLEEGPEDPPT</sequence>
<comment type="pathway">
    <text evidence="1">Cofactor biosynthesis; ubiquinone biosynthesis.</text>
</comment>
<reference evidence="3 4" key="1">
    <citation type="submission" date="2018-11" db="EMBL/GenBank/DDBJ databases">
        <title>Genomic Encyclopedia of Type Strains, Phase IV (KMG-IV): sequencing the most valuable type-strain genomes for metagenomic binning, comparative biology and taxonomic classification.</title>
        <authorList>
            <person name="Goeker M."/>
        </authorList>
    </citation>
    <scope>NUCLEOTIDE SEQUENCE [LARGE SCALE GENOMIC DNA]</scope>
    <source>
        <strain evidence="3 4">DSM 100275</strain>
    </source>
</reference>
<name>A0A3N1Y6H6_9GAMM</name>
<feature type="region of interest" description="Disordered" evidence="2">
    <location>
        <begin position="77"/>
        <end position="99"/>
    </location>
</feature>
<dbReference type="PANTHER" id="PTHR38040:SF1">
    <property type="entry name" value="UBIQUINONE BIOSYNTHESIS ACCESSORY FACTOR UBIK"/>
    <property type="match status" value="1"/>
</dbReference>
<evidence type="ECO:0000313" key="3">
    <source>
        <dbReference type="EMBL" id="ROR34413.1"/>
    </source>
</evidence>
<dbReference type="EMBL" id="RJVI01000001">
    <property type="protein sequence ID" value="ROR34413.1"/>
    <property type="molecule type" value="Genomic_DNA"/>
</dbReference>
<dbReference type="UniPathway" id="UPA00232"/>
<protein>
    <recommendedName>
        <fullName evidence="1">Ubiquinone biosynthesis accessory factor UbiK</fullName>
    </recommendedName>
</protein>
<dbReference type="GO" id="GO:0005829">
    <property type="term" value="C:cytosol"/>
    <property type="evidence" value="ECO:0007669"/>
    <property type="project" value="TreeGrafter"/>
</dbReference>
<keyword evidence="1" id="KW-0831">Ubiquinone biosynthesis</keyword>
<dbReference type="GO" id="GO:0006744">
    <property type="term" value="P:ubiquinone biosynthetic process"/>
    <property type="evidence" value="ECO:0007669"/>
    <property type="project" value="UniProtKB-UniRule"/>
</dbReference>
<gene>
    <name evidence="1" type="primary">ubiK</name>
    <name evidence="3" type="ORF">EDC57_0309</name>
</gene>
<feature type="compositionally biased region" description="Acidic residues" evidence="2">
    <location>
        <begin position="89"/>
        <end position="99"/>
    </location>
</feature>
<evidence type="ECO:0000313" key="4">
    <source>
        <dbReference type="Proteomes" id="UP000276634"/>
    </source>
</evidence>